<dbReference type="Pfam" id="PF02362">
    <property type="entry name" value="B3"/>
    <property type="match status" value="1"/>
</dbReference>
<evidence type="ECO:0000256" key="2">
    <source>
        <dbReference type="ARBA" id="ARBA00023015"/>
    </source>
</evidence>
<sequence>MRGLFTVLRELSKKIFARPKKQLPPEFIRKYGKIIPENTKLRTSSRETWNVELEKIDEENFWFTRGWTKFAKDVGVKLGEFLVFWFDIGKSTFDVSIYGPTGCERQISACISPVEGSDSFNRTCINLNTPGFDPMSAHVPPCAVRTLRKEFAVAAGLTTKEAVVLQYSPKQRCWPVMLHRDPKVSWFRLHICRGWSEFKEQMV</sequence>
<dbReference type="Proteomes" id="UP001318860">
    <property type="component" value="Unassembled WGS sequence"/>
</dbReference>
<dbReference type="Gene3D" id="2.40.330.10">
    <property type="entry name" value="DNA-binding pseudobarrel domain"/>
    <property type="match status" value="1"/>
</dbReference>
<dbReference type="EMBL" id="JABTTQ020001673">
    <property type="protein sequence ID" value="KAK6129057.1"/>
    <property type="molecule type" value="Genomic_DNA"/>
</dbReference>
<gene>
    <name evidence="7" type="ORF">DH2020_037200</name>
</gene>
<comment type="caution">
    <text evidence="7">The sequence shown here is derived from an EMBL/GenBank/DDBJ whole genome shotgun (WGS) entry which is preliminary data.</text>
</comment>
<comment type="subcellular location">
    <subcellularLocation>
        <location evidence="1">Nucleus</location>
    </subcellularLocation>
</comment>
<keyword evidence="2" id="KW-0805">Transcription regulation</keyword>
<proteinExistence type="predicted"/>
<evidence type="ECO:0000256" key="5">
    <source>
        <dbReference type="ARBA" id="ARBA00023242"/>
    </source>
</evidence>
<organism evidence="7 8">
    <name type="scientific">Rehmannia glutinosa</name>
    <name type="common">Chinese foxglove</name>
    <dbReference type="NCBI Taxonomy" id="99300"/>
    <lineage>
        <taxon>Eukaryota</taxon>
        <taxon>Viridiplantae</taxon>
        <taxon>Streptophyta</taxon>
        <taxon>Embryophyta</taxon>
        <taxon>Tracheophyta</taxon>
        <taxon>Spermatophyta</taxon>
        <taxon>Magnoliopsida</taxon>
        <taxon>eudicotyledons</taxon>
        <taxon>Gunneridae</taxon>
        <taxon>Pentapetalae</taxon>
        <taxon>asterids</taxon>
        <taxon>lamiids</taxon>
        <taxon>Lamiales</taxon>
        <taxon>Orobanchaceae</taxon>
        <taxon>Rehmannieae</taxon>
        <taxon>Rehmannia</taxon>
    </lineage>
</organism>
<name>A0ABR0V4N5_REHGL</name>
<dbReference type="CDD" id="cd10017">
    <property type="entry name" value="B3_DNA"/>
    <property type="match status" value="1"/>
</dbReference>
<evidence type="ECO:0000313" key="7">
    <source>
        <dbReference type="EMBL" id="KAK6129057.1"/>
    </source>
</evidence>
<dbReference type="InterPro" id="IPR015300">
    <property type="entry name" value="DNA-bd_pseudobarrel_sf"/>
</dbReference>
<evidence type="ECO:0000259" key="6">
    <source>
        <dbReference type="PROSITE" id="PS50863"/>
    </source>
</evidence>
<reference evidence="7 8" key="1">
    <citation type="journal article" date="2021" name="Comput. Struct. Biotechnol. J.">
        <title>De novo genome assembly of the potent medicinal plant Rehmannia glutinosa using nanopore technology.</title>
        <authorList>
            <person name="Ma L."/>
            <person name="Dong C."/>
            <person name="Song C."/>
            <person name="Wang X."/>
            <person name="Zheng X."/>
            <person name="Niu Y."/>
            <person name="Chen S."/>
            <person name="Feng W."/>
        </authorList>
    </citation>
    <scope>NUCLEOTIDE SEQUENCE [LARGE SCALE GENOMIC DNA]</scope>
    <source>
        <strain evidence="7">DH-2019</strain>
    </source>
</reference>
<dbReference type="PANTHER" id="PTHR31920:SF122">
    <property type="entry name" value="B3 DOMAIN-CONTAINING PROTEIN REM23"/>
    <property type="match status" value="1"/>
</dbReference>
<dbReference type="SMART" id="SM01019">
    <property type="entry name" value="B3"/>
    <property type="match status" value="1"/>
</dbReference>
<evidence type="ECO:0000256" key="1">
    <source>
        <dbReference type="ARBA" id="ARBA00004123"/>
    </source>
</evidence>
<dbReference type="SUPFAM" id="SSF101936">
    <property type="entry name" value="DNA-binding pseudobarrel domain"/>
    <property type="match status" value="1"/>
</dbReference>
<keyword evidence="3" id="KW-0238">DNA-binding</keyword>
<accession>A0ABR0V4N5</accession>
<keyword evidence="5" id="KW-0539">Nucleus</keyword>
<evidence type="ECO:0000256" key="3">
    <source>
        <dbReference type="ARBA" id="ARBA00023125"/>
    </source>
</evidence>
<keyword evidence="8" id="KW-1185">Reference proteome</keyword>
<keyword evidence="4" id="KW-0804">Transcription</keyword>
<dbReference type="PROSITE" id="PS50863">
    <property type="entry name" value="B3"/>
    <property type="match status" value="1"/>
</dbReference>
<dbReference type="InterPro" id="IPR050655">
    <property type="entry name" value="Plant_B3_domain"/>
</dbReference>
<evidence type="ECO:0000256" key="4">
    <source>
        <dbReference type="ARBA" id="ARBA00023163"/>
    </source>
</evidence>
<protein>
    <recommendedName>
        <fullName evidence="6">TF-B3 domain-containing protein</fullName>
    </recommendedName>
</protein>
<dbReference type="PANTHER" id="PTHR31920">
    <property type="entry name" value="B3 DOMAIN-CONTAINING"/>
    <property type="match status" value="1"/>
</dbReference>
<evidence type="ECO:0000313" key="8">
    <source>
        <dbReference type="Proteomes" id="UP001318860"/>
    </source>
</evidence>
<feature type="domain" description="TF-B3" evidence="6">
    <location>
        <begin position="6"/>
        <end position="101"/>
    </location>
</feature>
<dbReference type="InterPro" id="IPR003340">
    <property type="entry name" value="B3_DNA-bd"/>
</dbReference>